<keyword evidence="3" id="KW-1185">Reference proteome</keyword>
<feature type="domain" description="CheW-like" evidence="1">
    <location>
        <begin position="373"/>
        <end position="531"/>
    </location>
</feature>
<evidence type="ECO:0000313" key="2">
    <source>
        <dbReference type="EMBL" id="CAB3783138.1"/>
    </source>
</evidence>
<dbReference type="PROSITE" id="PS50851">
    <property type="entry name" value="CHEW"/>
    <property type="match status" value="3"/>
</dbReference>
<dbReference type="Gene3D" id="2.30.30.40">
    <property type="entry name" value="SH3 Domains"/>
    <property type="match status" value="3"/>
</dbReference>
<dbReference type="InterPro" id="IPR002545">
    <property type="entry name" value="CheW-lke_dom"/>
</dbReference>
<dbReference type="GO" id="GO:0006935">
    <property type="term" value="P:chemotaxis"/>
    <property type="evidence" value="ECO:0007669"/>
    <property type="project" value="InterPro"/>
</dbReference>
<feature type="domain" description="CheW-like" evidence="1">
    <location>
        <begin position="196"/>
        <end position="343"/>
    </location>
</feature>
<dbReference type="EMBL" id="CADIKM010000005">
    <property type="protein sequence ID" value="CAB3783138.1"/>
    <property type="molecule type" value="Genomic_DNA"/>
</dbReference>
<accession>A0A6S7B292</accession>
<dbReference type="InterPro" id="IPR036061">
    <property type="entry name" value="CheW-like_dom_sf"/>
</dbReference>
<dbReference type="RefSeq" id="WP_175104188.1">
    <property type="nucleotide sequence ID" value="NZ_CADIKM010000005.1"/>
</dbReference>
<dbReference type="InterPro" id="IPR039315">
    <property type="entry name" value="CheW"/>
</dbReference>
<gene>
    <name evidence="2" type="ORF">LMG28138_01579</name>
</gene>
<feature type="domain" description="CheW-like" evidence="1">
    <location>
        <begin position="33"/>
        <end position="175"/>
    </location>
</feature>
<dbReference type="SUPFAM" id="SSF50341">
    <property type="entry name" value="CheW-like"/>
    <property type="match status" value="3"/>
</dbReference>
<dbReference type="PANTHER" id="PTHR22617:SF23">
    <property type="entry name" value="CHEMOTAXIS PROTEIN CHEW"/>
    <property type="match status" value="1"/>
</dbReference>
<dbReference type="GO" id="GO:0005829">
    <property type="term" value="C:cytosol"/>
    <property type="evidence" value="ECO:0007669"/>
    <property type="project" value="TreeGrafter"/>
</dbReference>
<dbReference type="Pfam" id="PF01584">
    <property type="entry name" value="CheW"/>
    <property type="match status" value="3"/>
</dbReference>
<sequence>MDMVELADPLADCIQDAPASPCAPQAAVAAPASSLYGSFFLASTEFALPVGAIQEVVVFPARVTAIPLAPPFLIGVFNLRGTIVPVIELRSLLSLPDQTAIENRKIAIVDFDGTRVGLVFDETGEMLRVQAADMHAFHYADDDPHHVIKGALKLAGGERIVQVLDPRALLMIEQVPQILDKQRSDGLHRRGALQQRRQCVSFRLGRTALAFEIEAIHEIIRVPEIQESVLRSDYCAGMFTLRGDVMPLVDFGVLLGMRPTGGELGATGMADERRVIIMELGDQPVGLLVDRVDSIVGFVPDELLPIPAVGARRTAMFAGWISREDSDDIVLLKHAALLSHTELTDLTQGHSRLYAQGKDEGRGGDGRRRERGERQVFITFKLDHLMALPIGDIREIIRPSGDMLTPPGLPPAICGMLNLRRRLVSIVDLRTLYQLEPRGDSAAEAALTKILIVERGADAYGLIVDSVENIVHVYASDKLPVPSMLIDASQKSLRGDLKEIVEVPQSAATAGGPTMAMMIFDIAQLTGRIARLLDD</sequence>
<dbReference type="Proteomes" id="UP000494115">
    <property type="component" value="Unassembled WGS sequence"/>
</dbReference>
<dbReference type="Gene3D" id="2.40.50.180">
    <property type="entry name" value="CheA-289, Domain 4"/>
    <property type="match status" value="3"/>
</dbReference>
<reference evidence="2 3" key="1">
    <citation type="submission" date="2020-04" db="EMBL/GenBank/DDBJ databases">
        <authorList>
            <person name="De Canck E."/>
        </authorList>
    </citation>
    <scope>NUCLEOTIDE SEQUENCE [LARGE SCALE GENOMIC DNA]</scope>
    <source>
        <strain evidence="2 3">LMG 28138</strain>
    </source>
</reference>
<name>A0A6S7B292_9BURK</name>
<organism evidence="2 3">
    <name type="scientific">Pararobbsia alpina</name>
    <dbReference type="NCBI Taxonomy" id="621374"/>
    <lineage>
        <taxon>Bacteria</taxon>
        <taxon>Pseudomonadati</taxon>
        <taxon>Pseudomonadota</taxon>
        <taxon>Betaproteobacteria</taxon>
        <taxon>Burkholderiales</taxon>
        <taxon>Burkholderiaceae</taxon>
        <taxon>Pararobbsia</taxon>
    </lineage>
</organism>
<evidence type="ECO:0000313" key="3">
    <source>
        <dbReference type="Proteomes" id="UP000494115"/>
    </source>
</evidence>
<dbReference type="PANTHER" id="PTHR22617">
    <property type="entry name" value="CHEMOTAXIS SENSOR HISTIDINE KINASE-RELATED"/>
    <property type="match status" value="1"/>
</dbReference>
<protein>
    <recommendedName>
        <fullName evidence="1">CheW-like domain-containing protein</fullName>
    </recommendedName>
</protein>
<dbReference type="SMART" id="SM00260">
    <property type="entry name" value="CheW"/>
    <property type="match status" value="3"/>
</dbReference>
<dbReference type="AlphaFoldDB" id="A0A6S7B292"/>
<evidence type="ECO:0000259" key="1">
    <source>
        <dbReference type="PROSITE" id="PS50851"/>
    </source>
</evidence>
<dbReference type="GO" id="GO:0007165">
    <property type="term" value="P:signal transduction"/>
    <property type="evidence" value="ECO:0007669"/>
    <property type="project" value="InterPro"/>
</dbReference>
<proteinExistence type="predicted"/>